<evidence type="ECO:0000256" key="8">
    <source>
        <dbReference type="SAM" id="MobiDB-lite"/>
    </source>
</evidence>
<feature type="region of interest" description="Disordered" evidence="8">
    <location>
        <begin position="336"/>
        <end position="435"/>
    </location>
</feature>
<dbReference type="InterPro" id="IPR028169">
    <property type="entry name" value="Raftlin"/>
</dbReference>
<feature type="compositionally biased region" description="Basic and acidic residues" evidence="8">
    <location>
        <begin position="58"/>
        <end position="68"/>
    </location>
</feature>
<dbReference type="PANTHER" id="PTHR17601">
    <property type="entry name" value="RAFTLIN-RELATED"/>
    <property type="match status" value="1"/>
</dbReference>
<evidence type="ECO:0000256" key="4">
    <source>
        <dbReference type="ARBA" id="ARBA00022707"/>
    </source>
</evidence>
<dbReference type="EMBL" id="JADWDJ010000020">
    <property type="protein sequence ID" value="KAG5265134.1"/>
    <property type="molecule type" value="Genomic_DNA"/>
</dbReference>
<sequence length="448" mass="50613">MYRSLHRAVLIKEANGSEKRQECCLETDVCFCGHQVPDPEVFQNYMKKPIRADSGQPIREHVSRHEPGRGGGRVPGVEVGQTGPAELDSYKPGQSDVDTRDRPDDDGDEQNTHDTQPPQEKQTQNTHITLNNNNVLLKRPEDCHQTPHTQNRVQLFALYRHTKNLIGSQRFYSVRIPLQLQWEAGFVTGVDAHWLDHMNQHFLNGASLIDGFLCLVEDTAPSSVQGVFIFQAPPDDAEVTTSYDAIVVEQWTVIEGVAVKVDYTPLLLSLAPFGWRLMCVLPTPLIRTNSDGSLATKQILFLQRPVQLRRRERRKLLFKRLNRTKRNSLNCGTEDAETGWAIFPQREEEAEEEADGEGEMEEEETGERKEEMIKEEGKNQESTKSAEGVSQSEPLDEREDGVATEDNQEVGGASECTNQDGQSKEEEELKQEEEVRQYATHALFSGVC</sequence>
<dbReference type="Proteomes" id="UP000823561">
    <property type="component" value="Chromosome 20"/>
</dbReference>
<keyword evidence="4" id="KW-0519">Myristate</keyword>
<dbReference type="AlphaFoldDB" id="A0AAV6FRL6"/>
<comment type="caution">
    <text evidence="9">The sequence shown here is derived from an EMBL/GenBank/DDBJ whole genome shotgun (WGS) entry which is preliminary data.</text>
</comment>
<feature type="compositionally biased region" description="Acidic residues" evidence="8">
    <location>
        <begin position="348"/>
        <end position="365"/>
    </location>
</feature>
<evidence type="ECO:0000313" key="9">
    <source>
        <dbReference type="EMBL" id="KAG5265134.1"/>
    </source>
</evidence>
<keyword evidence="6" id="KW-0564">Palmitate</keyword>
<evidence type="ECO:0000256" key="5">
    <source>
        <dbReference type="ARBA" id="ARBA00023136"/>
    </source>
</evidence>
<evidence type="ECO:0008006" key="11">
    <source>
        <dbReference type="Google" id="ProtNLM"/>
    </source>
</evidence>
<evidence type="ECO:0000256" key="6">
    <source>
        <dbReference type="ARBA" id="ARBA00023139"/>
    </source>
</evidence>
<feature type="compositionally biased region" description="Polar residues" evidence="8">
    <location>
        <begin position="382"/>
        <end position="393"/>
    </location>
</feature>
<keyword evidence="7" id="KW-0449">Lipoprotein</keyword>
<dbReference type="PANTHER" id="PTHR17601:SF7">
    <property type="entry name" value="RAFTLIN ISOFORM X1"/>
    <property type="match status" value="1"/>
</dbReference>
<evidence type="ECO:0000313" key="10">
    <source>
        <dbReference type="Proteomes" id="UP000823561"/>
    </source>
</evidence>
<evidence type="ECO:0000256" key="1">
    <source>
        <dbReference type="ARBA" id="ARBA00004193"/>
    </source>
</evidence>
<feature type="region of interest" description="Disordered" evidence="8">
    <location>
        <begin position="50"/>
        <end position="127"/>
    </location>
</feature>
<reference evidence="9" key="1">
    <citation type="submission" date="2020-10" db="EMBL/GenBank/DDBJ databases">
        <title>Chromosome-scale genome assembly of the Allis shad, Alosa alosa.</title>
        <authorList>
            <person name="Margot Z."/>
            <person name="Christophe K."/>
            <person name="Cabau C."/>
            <person name="Louis A."/>
            <person name="Berthelot C."/>
            <person name="Parey E."/>
            <person name="Roest Crollius H."/>
            <person name="Montfort J."/>
            <person name="Robinson-Rechavi M."/>
            <person name="Bucao C."/>
            <person name="Bouchez O."/>
            <person name="Gislard M."/>
            <person name="Lluch J."/>
            <person name="Milhes M."/>
            <person name="Lampietro C."/>
            <person name="Lopez Roques C."/>
            <person name="Donnadieu C."/>
            <person name="Braasch I."/>
            <person name="Desvignes T."/>
            <person name="Postlethwait J."/>
            <person name="Bobe J."/>
            <person name="Guiguen Y."/>
        </authorList>
    </citation>
    <scope>NUCLEOTIDE SEQUENCE</scope>
    <source>
        <strain evidence="9">M-15738</strain>
        <tissue evidence="9">Blood</tissue>
    </source>
</reference>
<dbReference type="Pfam" id="PF15250">
    <property type="entry name" value="Raftlin"/>
    <property type="match status" value="1"/>
</dbReference>
<keyword evidence="5" id="KW-0472">Membrane</keyword>
<comment type="similarity">
    <text evidence="2">Belongs to the raftlin family.</text>
</comment>
<dbReference type="GO" id="GO:0005886">
    <property type="term" value="C:plasma membrane"/>
    <property type="evidence" value="ECO:0007669"/>
    <property type="project" value="UniProtKB-SubCell"/>
</dbReference>
<proteinExistence type="inferred from homology"/>
<evidence type="ECO:0000256" key="7">
    <source>
        <dbReference type="ARBA" id="ARBA00023288"/>
    </source>
</evidence>
<protein>
    <recommendedName>
        <fullName evidence="11">Raftlin-like</fullName>
    </recommendedName>
</protein>
<keyword evidence="3" id="KW-1003">Cell membrane</keyword>
<accession>A0AAV6FRL6</accession>
<feature type="compositionally biased region" description="Polar residues" evidence="8">
    <location>
        <begin position="113"/>
        <end position="127"/>
    </location>
</feature>
<feature type="compositionally biased region" description="Basic and acidic residues" evidence="8">
    <location>
        <begin position="366"/>
        <end position="381"/>
    </location>
</feature>
<feature type="compositionally biased region" description="Acidic residues" evidence="8">
    <location>
        <begin position="394"/>
        <end position="408"/>
    </location>
</feature>
<name>A0AAV6FRL6_9TELE</name>
<gene>
    <name evidence="9" type="ORF">AALO_G00261780</name>
</gene>
<evidence type="ECO:0000256" key="2">
    <source>
        <dbReference type="ARBA" id="ARBA00006390"/>
    </source>
</evidence>
<keyword evidence="10" id="KW-1185">Reference proteome</keyword>
<organism evidence="9 10">
    <name type="scientific">Alosa alosa</name>
    <name type="common">allis shad</name>
    <dbReference type="NCBI Taxonomy" id="278164"/>
    <lineage>
        <taxon>Eukaryota</taxon>
        <taxon>Metazoa</taxon>
        <taxon>Chordata</taxon>
        <taxon>Craniata</taxon>
        <taxon>Vertebrata</taxon>
        <taxon>Euteleostomi</taxon>
        <taxon>Actinopterygii</taxon>
        <taxon>Neopterygii</taxon>
        <taxon>Teleostei</taxon>
        <taxon>Clupei</taxon>
        <taxon>Clupeiformes</taxon>
        <taxon>Clupeoidei</taxon>
        <taxon>Clupeidae</taxon>
        <taxon>Alosa</taxon>
    </lineage>
</organism>
<comment type="subcellular location">
    <subcellularLocation>
        <location evidence="1">Cell membrane</location>
        <topology evidence="1">Lipid-anchor</topology>
    </subcellularLocation>
</comment>
<evidence type="ECO:0000256" key="3">
    <source>
        <dbReference type="ARBA" id="ARBA00022475"/>
    </source>
</evidence>